<comment type="catalytic activity">
    <reaction evidence="12">
        <text>diphthine-[translation elongation factor 2] + NH4(+) + ATP = diphthamide-[translation elongation factor 2] + AMP + diphosphate + H(+)</text>
        <dbReference type="Rhea" id="RHEA:19753"/>
        <dbReference type="Rhea" id="RHEA-COMP:10172"/>
        <dbReference type="Rhea" id="RHEA-COMP:10174"/>
        <dbReference type="ChEBI" id="CHEBI:15378"/>
        <dbReference type="ChEBI" id="CHEBI:16692"/>
        <dbReference type="ChEBI" id="CHEBI:28938"/>
        <dbReference type="ChEBI" id="CHEBI:30616"/>
        <dbReference type="ChEBI" id="CHEBI:33019"/>
        <dbReference type="ChEBI" id="CHEBI:82696"/>
        <dbReference type="ChEBI" id="CHEBI:456215"/>
        <dbReference type="EC" id="6.3.1.14"/>
    </reaction>
</comment>
<keyword evidence="5" id="KW-0436">Ligase</keyword>
<gene>
    <name evidence="14" type="ORF">LSINAPIS_LOCUS14665</name>
</gene>
<evidence type="ECO:0000256" key="10">
    <source>
        <dbReference type="ARBA" id="ARBA00031552"/>
    </source>
</evidence>
<evidence type="ECO:0000256" key="7">
    <source>
        <dbReference type="ARBA" id="ARBA00022840"/>
    </source>
</evidence>
<keyword evidence="7" id="KW-0067">ATP-binding</keyword>
<dbReference type="EMBL" id="FZQP02006926">
    <property type="protein sequence ID" value="VVD05043.1"/>
    <property type="molecule type" value="Genomic_DNA"/>
</dbReference>
<feature type="domain" description="Diphthamide synthase" evidence="13">
    <location>
        <begin position="2"/>
        <end position="125"/>
    </location>
</feature>
<keyword evidence="6" id="KW-0547">Nucleotide-binding</keyword>
<evidence type="ECO:0000256" key="12">
    <source>
        <dbReference type="ARBA" id="ARBA00048108"/>
    </source>
</evidence>
<dbReference type="Pfam" id="PF01042">
    <property type="entry name" value="Ribonuc_L-PSP"/>
    <property type="match status" value="2"/>
</dbReference>
<evidence type="ECO:0000313" key="14">
    <source>
        <dbReference type="EMBL" id="VVD05043.1"/>
    </source>
</evidence>
<dbReference type="FunFam" id="3.30.1330.40:FF:000012">
    <property type="entry name" value="diphthine--ammonia ligase isoform X1"/>
    <property type="match status" value="1"/>
</dbReference>
<dbReference type="NCBIfam" id="TIGR00290">
    <property type="entry name" value="MJ0570_dom"/>
    <property type="match status" value="1"/>
</dbReference>
<dbReference type="PANTHER" id="PTHR12196">
    <property type="entry name" value="DOMAIN OF UNKNOWN FUNCTION 71 DUF71 -CONTAINING PROTEIN"/>
    <property type="match status" value="1"/>
</dbReference>
<sequence length="522" mass="58274">MNIQAVSSGAILSDYQRIRVENVCQRLGLVSLAYLWRRNQKELLQEMVSSGVHAILIKVAALGLDPMKHLGMTLKDIQPHLLVMQETYGLNVCGEGGEYETFTLDCPLFKKRLVIDEKELIIHSDDSVASVGYLNLKCHLEPKDDYDGTIKLPINVKNSFEFVKDLSDTVFSDISDIDLSESELESIEKLEIEEKKKQEELNPLINYEGRKFLDKNESVDHIEDDVAEDGYYYDEVHNESNKFPVVDHRSIFGNKHGWFYIGGIVGEGSDTALATGDAMRKLISLLQSENLELSNVCSVNLYMRDMGHYAALNEVYVNTFNFPNPPTRVCVQCPLPEDVGLIMDAVAYRPIRNPNNDGDCTNTKERVTMHVQGISHWAPANIGPYSQAIKVGEIVGTCGQIALVPGTMKLVEGGARAQCALALRHLTRVLRASHPRATIRSVVQVCGAREARRQLERRTAGAMVQCAVVDALPRGAALDGHNATLWFPDEASCRSHREVASRMSRDELEQVLSYAVEKLERS</sequence>
<dbReference type="GO" id="GO:0017183">
    <property type="term" value="P:protein histidyl modification to diphthamide"/>
    <property type="evidence" value="ECO:0007669"/>
    <property type="project" value="UniProtKB-UniPathway"/>
</dbReference>
<evidence type="ECO:0000256" key="3">
    <source>
        <dbReference type="ARBA" id="ARBA00012089"/>
    </source>
</evidence>
<evidence type="ECO:0000256" key="5">
    <source>
        <dbReference type="ARBA" id="ARBA00022598"/>
    </source>
</evidence>
<dbReference type="Gene3D" id="3.40.50.620">
    <property type="entry name" value="HUPs"/>
    <property type="match status" value="1"/>
</dbReference>
<dbReference type="CDD" id="cd06155">
    <property type="entry name" value="eu_AANH_C_1"/>
    <property type="match status" value="1"/>
</dbReference>
<evidence type="ECO:0000256" key="8">
    <source>
        <dbReference type="ARBA" id="ARBA00029814"/>
    </source>
</evidence>
<dbReference type="Pfam" id="PF01902">
    <property type="entry name" value="Diphthami_syn_2"/>
    <property type="match status" value="1"/>
</dbReference>
<dbReference type="FunFam" id="3.90.1490.10:FF:000001">
    <property type="entry name" value="Diphthine--ammonia ligase"/>
    <property type="match status" value="1"/>
</dbReference>
<proteinExistence type="inferred from homology"/>
<name>A0A5E4R655_9NEOP</name>
<dbReference type="GO" id="GO:0017178">
    <property type="term" value="F:diphthine-ammonia ligase activity"/>
    <property type="evidence" value="ECO:0007669"/>
    <property type="project" value="UniProtKB-EC"/>
</dbReference>
<dbReference type="PANTHER" id="PTHR12196:SF2">
    <property type="entry name" value="DIPHTHINE--AMMONIA LIGASE"/>
    <property type="match status" value="1"/>
</dbReference>
<dbReference type="Gene3D" id="3.90.1490.10">
    <property type="entry name" value="putative n-type atp pyrophosphatase, domain 2"/>
    <property type="match status" value="1"/>
</dbReference>
<dbReference type="SUPFAM" id="SSF55298">
    <property type="entry name" value="YjgF-like"/>
    <property type="match status" value="2"/>
</dbReference>
<dbReference type="AlphaFoldDB" id="A0A5E4R655"/>
<dbReference type="InterPro" id="IPR035959">
    <property type="entry name" value="RutC-like_sf"/>
</dbReference>
<protein>
    <recommendedName>
        <fullName evidence="4">Diphthine--ammonia ligase</fullName>
        <ecNumber evidence="3">6.3.1.14</ecNumber>
    </recommendedName>
    <alternativeName>
        <fullName evidence="9">ATP-binding domain-containing protein 4</fullName>
    </alternativeName>
    <alternativeName>
        <fullName evidence="8">Diphthamide synthase</fullName>
    </alternativeName>
    <alternativeName>
        <fullName evidence="10">Diphthamide synthetase</fullName>
    </alternativeName>
    <alternativeName>
        <fullName evidence="11">Protein DPH6 homolog</fullName>
    </alternativeName>
</protein>
<dbReference type="UniPathway" id="UPA00559"/>
<keyword evidence="15" id="KW-1185">Reference proteome</keyword>
<dbReference type="GO" id="GO:0005524">
    <property type="term" value="F:ATP binding"/>
    <property type="evidence" value="ECO:0007669"/>
    <property type="project" value="UniProtKB-KW"/>
</dbReference>
<evidence type="ECO:0000313" key="15">
    <source>
        <dbReference type="Proteomes" id="UP000324832"/>
    </source>
</evidence>
<accession>A0A5E4R655</accession>
<dbReference type="InterPro" id="IPR006175">
    <property type="entry name" value="YjgF/YER057c/UK114"/>
</dbReference>
<reference evidence="14 15" key="1">
    <citation type="submission" date="2017-07" db="EMBL/GenBank/DDBJ databases">
        <authorList>
            <person name="Talla V."/>
            <person name="Backstrom N."/>
        </authorList>
    </citation>
    <scope>NUCLEOTIDE SEQUENCE [LARGE SCALE GENOMIC DNA]</scope>
</reference>
<dbReference type="SUPFAM" id="SSF52402">
    <property type="entry name" value="Adenine nucleotide alpha hydrolases-like"/>
    <property type="match status" value="1"/>
</dbReference>
<evidence type="ECO:0000256" key="11">
    <source>
        <dbReference type="ARBA" id="ARBA00032849"/>
    </source>
</evidence>
<dbReference type="EC" id="6.3.1.14" evidence="3"/>
<evidence type="ECO:0000256" key="2">
    <source>
        <dbReference type="ARBA" id="ARBA00008496"/>
    </source>
</evidence>
<comment type="pathway">
    <text evidence="1">Protein modification; peptidyl-diphthamide biosynthesis.</text>
</comment>
<dbReference type="Proteomes" id="UP000324832">
    <property type="component" value="Unassembled WGS sequence"/>
</dbReference>
<comment type="similarity">
    <text evidence="2">Belongs to the Diphthine--ammonia ligase family.</text>
</comment>
<dbReference type="InterPro" id="IPR030662">
    <property type="entry name" value="DPH6/MJ0570"/>
</dbReference>
<evidence type="ECO:0000256" key="6">
    <source>
        <dbReference type="ARBA" id="ARBA00022741"/>
    </source>
</evidence>
<organism evidence="14 15">
    <name type="scientific">Leptidea sinapis</name>
    <dbReference type="NCBI Taxonomy" id="189913"/>
    <lineage>
        <taxon>Eukaryota</taxon>
        <taxon>Metazoa</taxon>
        <taxon>Ecdysozoa</taxon>
        <taxon>Arthropoda</taxon>
        <taxon>Hexapoda</taxon>
        <taxon>Insecta</taxon>
        <taxon>Pterygota</taxon>
        <taxon>Neoptera</taxon>
        <taxon>Endopterygota</taxon>
        <taxon>Lepidoptera</taxon>
        <taxon>Glossata</taxon>
        <taxon>Ditrysia</taxon>
        <taxon>Papilionoidea</taxon>
        <taxon>Pieridae</taxon>
        <taxon>Dismorphiinae</taxon>
        <taxon>Leptidea</taxon>
    </lineage>
</organism>
<dbReference type="CDD" id="cd01994">
    <property type="entry name" value="AANH_PF0828-like"/>
    <property type="match status" value="1"/>
</dbReference>
<evidence type="ECO:0000259" key="13">
    <source>
        <dbReference type="Pfam" id="PF01902"/>
    </source>
</evidence>
<dbReference type="InterPro" id="IPR002761">
    <property type="entry name" value="Diphthami_syn_dom"/>
</dbReference>
<dbReference type="Gene3D" id="3.30.1330.40">
    <property type="entry name" value="RutC-like"/>
    <property type="match status" value="2"/>
</dbReference>
<evidence type="ECO:0000256" key="4">
    <source>
        <dbReference type="ARBA" id="ARBA00018426"/>
    </source>
</evidence>
<evidence type="ECO:0000256" key="1">
    <source>
        <dbReference type="ARBA" id="ARBA00005156"/>
    </source>
</evidence>
<evidence type="ECO:0000256" key="9">
    <source>
        <dbReference type="ARBA" id="ARBA00031202"/>
    </source>
</evidence>
<dbReference type="InterPro" id="IPR014729">
    <property type="entry name" value="Rossmann-like_a/b/a_fold"/>
</dbReference>